<dbReference type="EC" id="2.4.1.17" evidence="12"/>
<evidence type="ECO:0000256" key="1">
    <source>
        <dbReference type="ARBA" id="ARBA00004240"/>
    </source>
</evidence>
<evidence type="ECO:0000256" key="7">
    <source>
        <dbReference type="ARBA" id="ARBA00022989"/>
    </source>
</evidence>
<organism evidence="13">
    <name type="scientific">Lygus hesperus</name>
    <name type="common">Western plant bug</name>
    <dbReference type="NCBI Taxonomy" id="30085"/>
    <lineage>
        <taxon>Eukaryota</taxon>
        <taxon>Metazoa</taxon>
        <taxon>Ecdysozoa</taxon>
        <taxon>Arthropoda</taxon>
        <taxon>Hexapoda</taxon>
        <taxon>Insecta</taxon>
        <taxon>Pterygota</taxon>
        <taxon>Neoptera</taxon>
        <taxon>Paraneoptera</taxon>
        <taxon>Hemiptera</taxon>
        <taxon>Heteroptera</taxon>
        <taxon>Panheteroptera</taxon>
        <taxon>Cimicomorpha</taxon>
        <taxon>Miridae</taxon>
        <taxon>Mirini</taxon>
        <taxon>Lygus</taxon>
    </lineage>
</organism>
<dbReference type="InterPro" id="IPR050271">
    <property type="entry name" value="UDP-glycosyltransferase"/>
</dbReference>
<dbReference type="PANTHER" id="PTHR48043:SF159">
    <property type="entry name" value="EG:EG0003.4 PROTEIN-RELATED"/>
    <property type="match status" value="1"/>
</dbReference>
<comment type="similarity">
    <text evidence="2 11">Belongs to the UDP-glycosyltransferase family.</text>
</comment>
<gene>
    <name evidence="13" type="primary">Ugt2b_4</name>
    <name evidence="14" type="synonym">Ugt2b_3</name>
    <name evidence="13" type="ORF">CM83_55809</name>
    <name evidence="14" type="ORF">CM83_55810</name>
</gene>
<dbReference type="AlphaFoldDB" id="A0A0A9Y622"/>
<comment type="subcellular location">
    <subcellularLocation>
        <location evidence="10">Endomembrane system</location>
        <topology evidence="10">Single-pass type I membrane protein</topology>
    </subcellularLocation>
    <subcellularLocation>
        <location evidence="1">Endoplasmic reticulum</location>
    </subcellularLocation>
    <subcellularLocation>
        <location evidence="12">Membrane</location>
        <topology evidence="12">Single-pass membrane protein</topology>
    </subcellularLocation>
</comment>
<evidence type="ECO:0000256" key="11">
    <source>
        <dbReference type="RuleBase" id="RU003718"/>
    </source>
</evidence>
<evidence type="ECO:0000256" key="4">
    <source>
        <dbReference type="ARBA" id="ARBA00022679"/>
    </source>
</evidence>
<evidence type="ECO:0000256" key="8">
    <source>
        <dbReference type="ARBA" id="ARBA00023136"/>
    </source>
</evidence>
<dbReference type="EMBL" id="GBHO01016528">
    <property type="protein sequence ID" value="JAG27076.1"/>
    <property type="molecule type" value="Transcribed_RNA"/>
</dbReference>
<evidence type="ECO:0000256" key="12">
    <source>
        <dbReference type="RuleBase" id="RU362059"/>
    </source>
</evidence>
<dbReference type="InterPro" id="IPR035595">
    <property type="entry name" value="UDP_glycos_trans_CS"/>
</dbReference>
<dbReference type="GO" id="GO:0005783">
    <property type="term" value="C:endoplasmic reticulum"/>
    <property type="evidence" value="ECO:0007669"/>
    <property type="project" value="UniProtKB-SubCell"/>
</dbReference>
<reference evidence="13" key="1">
    <citation type="journal article" date="2014" name="PLoS ONE">
        <title>Transcriptome-Based Identification of ABC Transporters in the Western Tarnished Plant Bug Lygus hesperus.</title>
        <authorList>
            <person name="Hull J.J."/>
            <person name="Chaney K."/>
            <person name="Geib S.M."/>
            <person name="Fabrick J.A."/>
            <person name="Brent C.S."/>
            <person name="Walsh D."/>
            <person name="Lavine L.C."/>
        </authorList>
    </citation>
    <scope>NUCLEOTIDE SEQUENCE</scope>
</reference>
<protein>
    <recommendedName>
        <fullName evidence="12">UDP-glucuronosyltransferase</fullName>
        <ecNumber evidence="12">2.4.1.17</ecNumber>
    </recommendedName>
</protein>
<keyword evidence="3 11" id="KW-0328">Glycosyltransferase</keyword>
<evidence type="ECO:0000256" key="5">
    <source>
        <dbReference type="ARBA" id="ARBA00022692"/>
    </source>
</evidence>
<dbReference type="PANTHER" id="PTHR48043">
    <property type="entry name" value="EG:EG0003.4 PROTEIN-RELATED"/>
    <property type="match status" value="1"/>
</dbReference>
<dbReference type="SUPFAM" id="SSF53756">
    <property type="entry name" value="UDP-Glycosyltransferase/glycogen phosphorylase"/>
    <property type="match status" value="1"/>
</dbReference>
<evidence type="ECO:0000256" key="3">
    <source>
        <dbReference type="ARBA" id="ARBA00022676"/>
    </source>
</evidence>
<evidence type="ECO:0000256" key="10">
    <source>
        <dbReference type="ARBA" id="ARBA00046288"/>
    </source>
</evidence>
<evidence type="ECO:0000256" key="6">
    <source>
        <dbReference type="ARBA" id="ARBA00022824"/>
    </source>
</evidence>
<dbReference type="InterPro" id="IPR002213">
    <property type="entry name" value="UDP_glucos_trans"/>
</dbReference>
<keyword evidence="8 12" id="KW-0472">Membrane</keyword>
<dbReference type="EMBL" id="GBHO01008171">
    <property type="protein sequence ID" value="JAG35433.1"/>
    <property type="molecule type" value="Transcribed_RNA"/>
</dbReference>
<keyword evidence="4 11" id="KW-0808">Transferase</keyword>
<reference evidence="13" key="2">
    <citation type="submission" date="2014-07" db="EMBL/GenBank/DDBJ databases">
        <authorList>
            <person name="Hull J."/>
        </authorList>
    </citation>
    <scope>NUCLEOTIDE SEQUENCE</scope>
</reference>
<keyword evidence="6" id="KW-0256">Endoplasmic reticulum</keyword>
<dbReference type="CDD" id="cd03784">
    <property type="entry name" value="GT1_Gtf-like"/>
    <property type="match status" value="1"/>
</dbReference>
<proteinExistence type="inferred from homology"/>
<sequence length="405" mass="46420">MKFMFTEDPQIKKLLASNETYDIVLGEFNLYQELNSVWIHKFNATAITLLPLGDYFFANEFNGLPDNPAYMVDWSSFFTDKMSFVERLINTVDFIGSTVVNYYYISVNQHIANELAIYPGWETRPPLVNLMSDVALVLVNSHHSVGYAYPKAPHVKEIGGMTLTGSTELPQDLKSFMDNATDGVIYISLGSNVDMNHMTRGKIEEFAKRFRSLKQRVLLKWFGNAFPKIDDPNIRIQRWFPQLGILAHKNTKVFVTHGGLQSLFESVNFGVPLVGVPIFGDQRKNVKFLVSKGLGVELNKRNFTAESLMWAINEVDSNPRYVEAVLKQSTILKDVPMRHLDEAIYWIEYVLRHGKVLQPASVHMPFYQVYLLDVLSFIITAIVVLYLILIRTLRKVLRNPKKKIE</sequence>
<evidence type="ECO:0000256" key="2">
    <source>
        <dbReference type="ARBA" id="ARBA00009995"/>
    </source>
</evidence>
<evidence type="ECO:0000313" key="14">
    <source>
        <dbReference type="EMBL" id="JAG35433.1"/>
    </source>
</evidence>
<name>A0A0A9Y622_LYGHE</name>
<dbReference type="GO" id="GO:0016020">
    <property type="term" value="C:membrane"/>
    <property type="evidence" value="ECO:0007669"/>
    <property type="project" value="UniProtKB-SubCell"/>
</dbReference>
<dbReference type="PROSITE" id="PS00375">
    <property type="entry name" value="UDPGT"/>
    <property type="match status" value="1"/>
</dbReference>
<dbReference type="GO" id="GO:0015020">
    <property type="term" value="F:glucuronosyltransferase activity"/>
    <property type="evidence" value="ECO:0007669"/>
    <property type="project" value="UniProtKB-EC"/>
</dbReference>
<comment type="catalytic activity">
    <reaction evidence="12">
        <text>glucuronate acceptor + UDP-alpha-D-glucuronate = acceptor beta-D-glucuronoside + UDP + H(+)</text>
        <dbReference type="Rhea" id="RHEA:21032"/>
        <dbReference type="ChEBI" id="CHEBI:15378"/>
        <dbReference type="ChEBI" id="CHEBI:58052"/>
        <dbReference type="ChEBI" id="CHEBI:58223"/>
        <dbReference type="ChEBI" id="CHEBI:132367"/>
        <dbReference type="ChEBI" id="CHEBI:132368"/>
        <dbReference type="EC" id="2.4.1.17"/>
    </reaction>
</comment>
<evidence type="ECO:0000313" key="13">
    <source>
        <dbReference type="EMBL" id="JAG27076.1"/>
    </source>
</evidence>
<evidence type="ECO:0000256" key="9">
    <source>
        <dbReference type="ARBA" id="ARBA00023180"/>
    </source>
</evidence>
<dbReference type="Pfam" id="PF00201">
    <property type="entry name" value="UDPGT"/>
    <property type="match status" value="1"/>
</dbReference>
<dbReference type="FunFam" id="3.40.50.2000:FF:000050">
    <property type="entry name" value="UDP-glucuronosyltransferase"/>
    <property type="match status" value="1"/>
</dbReference>
<keyword evidence="9" id="KW-0325">Glycoprotein</keyword>
<dbReference type="Gene3D" id="3.40.50.2000">
    <property type="entry name" value="Glycogen Phosphorylase B"/>
    <property type="match status" value="1"/>
</dbReference>
<feature type="transmembrane region" description="Helical" evidence="12">
    <location>
        <begin position="369"/>
        <end position="393"/>
    </location>
</feature>
<keyword evidence="7 12" id="KW-1133">Transmembrane helix</keyword>
<keyword evidence="5 12" id="KW-0812">Transmembrane</keyword>
<accession>A0A0A9Y622</accession>